<evidence type="ECO:0000259" key="1">
    <source>
        <dbReference type="Pfam" id="PF20241"/>
    </source>
</evidence>
<dbReference type="PANTHER" id="PTHR33065">
    <property type="entry name" value="OS07G0486400 PROTEIN"/>
    <property type="match status" value="1"/>
</dbReference>
<dbReference type="PANTHER" id="PTHR33065:SF186">
    <property type="entry name" value="OS08G0134900 PROTEIN"/>
    <property type="match status" value="1"/>
</dbReference>
<accession>A0AAV5D7X5</accession>
<dbReference type="EMBL" id="BQKI01000012">
    <property type="protein sequence ID" value="GJN06515.1"/>
    <property type="molecule type" value="Genomic_DNA"/>
</dbReference>
<dbReference type="Pfam" id="PF20241">
    <property type="entry name" value="DUF6598"/>
    <property type="match status" value="1"/>
</dbReference>
<protein>
    <recommendedName>
        <fullName evidence="1">DUF6598 domain-containing protein</fullName>
    </recommendedName>
</protein>
<reference evidence="2" key="2">
    <citation type="submission" date="2021-12" db="EMBL/GenBank/DDBJ databases">
        <title>Resequencing data analysis of finger millet.</title>
        <authorList>
            <person name="Hatakeyama M."/>
            <person name="Aluri S."/>
            <person name="Balachadran M.T."/>
            <person name="Sivarajan S.R."/>
            <person name="Poveda L."/>
            <person name="Shimizu-Inatsugi R."/>
            <person name="Schlapbach R."/>
            <person name="Sreeman S.M."/>
            <person name="Shimizu K.K."/>
        </authorList>
    </citation>
    <scope>NUCLEOTIDE SEQUENCE</scope>
</reference>
<dbReference type="InterPro" id="IPR046533">
    <property type="entry name" value="DUF6598"/>
</dbReference>
<organism evidence="2 3">
    <name type="scientific">Eleusine coracana subsp. coracana</name>
    <dbReference type="NCBI Taxonomy" id="191504"/>
    <lineage>
        <taxon>Eukaryota</taxon>
        <taxon>Viridiplantae</taxon>
        <taxon>Streptophyta</taxon>
        <taxon>Embryophyta</taxon>
        <taxon>Tracheophyta</taxon>
        <taxon>Spermatophyta</taxon>
        <taxon>Magnoliopsida</taxon>
        <taxon>Liliopsida</taxon>
        <taxon>Poales</taxon>
        <taxon>Poaceae</taxon>
        <taxon>PACMAD clade</taxon>
        <taxon>Chloridoideae</taxon>
        <taxon>Cynodonteae</taxon>
        <taxon>Eleusininae</taxon>
        <taxon>Eleusine</taxon>
    </lineage>
</organism>
<sequence length="307" mass="35665">MQQGLSREKVVLRILHMVLVREFTDDDPKQKRCLPYRYQQFNIAFFDLDKESKVEHGPLYRYRHGFNLRELDESINVISIKVTESDVPYPINIYGTVLARDQYDYRCVYLFKRGRDDPQLISSPDDMLTLTGPYRALAGISSMFFEFNLKIIKGEGRVDQDFSKVELAYIPVISALEAFIGVNVFLDGKFDFMGKISAWTTQTEESKIILYDSEAAGTRTTLGDDGAVFLTRRVVAVPHKEFLFIDVSVYDGNRESICHKFVRSNSFEEYCCKVGPNELEFHITWKQVRKRYPELCKYISGTKVLWE</sequence>
<dbReference type="Proteomes" id="UP001054889">
    <property type="component" value="Unassembled WGS sequence"/>
</dbReference>
<evidence type="ECO:0000313" key="3">
    <source>
        <dbReference type="Proteomes" id="UP001054889"/>
    </source>
</evidence>
<feature type="domain" description="DUF6598" evidence="1">
    <location>
        <begin position="75"/>
        <end position="157"/>
    </location>
</feature>
<reference evidence="2" key="1">
    <citation type="journal article" date="2018" name="DNA Res.">
        <title>Multiple hybrid de novo genome assembly of finger millet, an orphan allotetraploid crop.</title>
        <authorList>
            <person name="Hatakeyama M."/>
            <person name="Aluri S."/>
            <person name="Balachadran M.T."/>
            <person name="Sivarajan S.R."/>
            <person name="Patrignani A."/>
            <person name="Gruter S."/>
            <person name="Poveda L."/>
            <person name="Shimizu-Inatsugi R."/>
            <person name="Baeten J."/>
            <person name="Francoijs K.J."/>
            <person name="Nataraja K.N."/>
            <person name="Reddy Y.A.N."/>
            <person name="Phadnis S."/>
            <person name="Ravikumar R.L."/>
            <person name="Schlapbach R."/>
            <person name="Sreeman S.M."/>
            <person name="Shimizu K.K."/>
        </authorList>
    </citation>
    <scope>NUCLEOTIDE SEQUENCE</scope>
</reference>
<comment type="caution">
    <text evidence="2">The sequence shown here is derived from an EMBL/GenBank/DDBJ whole genome shotgun (WGS) entry which is preliminary data.</text>
</comment>
<keyword evidence="3" id="KW-1185">Reference proteome</keyword>
<evidence type="ECO:0000313" key="2">
    <source>
        <dbReference type="EMBL" id="GJN06515.1"/>
    </source>
</evidence>
<gene>
    <name evidence="2" type="primary">ga24248</name>
    <name evidence="2" type="ORF">PR202_ga24248</name>
</gene>
<proteinExistence type="predicted"/>
<dbReference type="AlphaFoldDB" id="A0AAV5D7X5"/>
<name>A0AAV5D7X5_ELECO</name>